<protein>
    <recommendedName>
        <fullName evidence="4 10">Transketolase</fullName>
        <ecNumber evidence="4 10">2.2.1.1</ecNumber>
    </recommendedName>
</protein>
<dbReference type="InterPro" id="IPR033247">
    <property type="entry name" value="Transketolase_fam"/>
</dbReference>
<dbReference type="PANTHER" id="PTHR43522">
    <property type="entry name" value="TRANSKETOLASE"/>
    <property type="match status" value="1"/>
</dbReference>
<dbReference type="InterPro" id="IPR005474">
    <property type="entry name" value="Transketolase_N"/>
</dbReference>
<evidence type="ECO:0000256" key="6">
    <source>
        <dbReference type="ARBA" id="ARBA00022723"/>
    </source>
</evidence>
<dbReference type="EC" id="2.2.1.1" evidence="4 10"/>
<accession>A0ABP9YJ80</accession>
<dbReference type="PROSITE" id="PS00802">
    <property type="entry name" value="TRANSKETOLASE_2"/>
    <property type="match status" value="1"/>
</dbReference>
<evidence type="ECO:0000256" key="8">
    <source>
        <dbReference type="ARBA" id="ARBA00023052"/>
    </source>
</evidence>
<keyword evidence="8 10" id="KW-0786">Thiamine pyrophosphate</keyword>
<comment type="caution">
    <text evidence="12">The sequence shown here is derived from an EMBL/GenBank/DDBJ whole genome shotgun (WGS) entry which is preliminary data.</text>
</comment>
<feature type="domain" description="Transketolase-like pyrimidine-binding" evidence="11">
    <location>
        <begin position="355"/>
        <end position="531"/>
    </location>
</feature>
<comment type="function">
    <text evidence="10">Catalyzes the transfer of a two-carbon ketol group from a ketose donor to an aldose acceptor, via a covalent intermediate with the cofactor thiamine pyrophosphate.</text>
</comment>
<keyword evidence="7 10" id="KW-0460">Magnesium</keyword>
<dbReference type="Pfam" id="PF02779">
    <property type="entry name" value="Transket_pyr"/>
    <property type="match status" value="1"/>
</dbReference>
<comment type="similarity">
    <text evidence="2 10">Belongs to the transketolase family.</text>
</comment>
<evidence type="ECO:0000256" key="5">
    <source>
        <dbReference type="ARBA" id="ARBA00022679"/>
    </source>
</evidence>
<evidence type="ECO:0000256" key="3">
    <source>
        <dbReference type="ARBA" id="ARBA00011738"/>
    </source>
</evidence>
<dbReference type="Gene3D" id="3.40.50.920">
    <property type="match status" value="1"/>
</dbReference>
<dbReference type="SMART" id="SM00861">
    <property type="entry name" value="Transket_pyr"/>
    <property type="match status" value="1"/>
</dbReference>
<dbReference type="NCBIfam" id="TIGR00232">
    <property type="entry name" value="tktlase_bact"/>
    <property type="match status" value="1"/>
</dbReference>
<dbReference type="InterPro" id="IPR029061">
    <property type="entry name" value="THDP-binding"/>
</dbReference>
<dbReference type="InterPro" id="IPR020826">
    <property type="entry name" value="Transketolase_BS"/>
</dbReference>
<keyword evidence="10" id="KW-0106">Calcium</keyword>
<dbReference type="Proteomes" id="UP001473302">
    <property type="component" value="Unassembled WGS sequence"/>
</dbReference>
<evidence type="ECO:0000313" key="13">
    <source>
        <dbReference type="Proteomes" id="UP001473302"/>
    </source>
</evidence>
<reference evidence="12 13" key="1">
    <citation type="submission" date="2024-04" db="EMBL/GenBank/DDBJ databases">
        <title>genome sequences of Mucor flavus KT1a and Helicostylum pulchrum KT1b strains isolated from the surface of a dry-aged beef.</title>
        <authorList>
            <person name="Toyotome T."/>
            <person name="Hosono M."/>
            <person name="Torimaru M."/>
            <person name="Fukuda K."/>
            <person name="Mikami N."/>
        </authorList>
    </citation>
    <scope>NUCLEOTIDE SEQUENCE [LARGE SCALE GENOMIC DNA]</scope>
    <source>
        <strain evidence="12 13">KT1a</strain>
    </source>
</reference>
<evidence type="ECO:0000256" key="10">
    <source>
        <dbReference type="RuleBase" id="RU004996"/>
    </source>
</evidence>
<proteinExistence type="inferred from homology"/>
<gene>
    <name evidence="12" type="primary">TKL1_1</name>
    <name evidence="12" type="ORF">MFLAVUS_000255</name>
</gene>
<dbReference type="EMBL" id="BAABUK010000002">
    <property type="protein sequence ID" value="GAA5806907.1"/>
    <property type="molecule type" value="Genomic_DNA"/>
</dbReference>
<dbReference type="InterPro" id="IPR009014">
    <property type="entry name" value="Transketo_C/PFOR_II"/>
</dbReference>
<dbReference type="SUPFAM" id="SSF52922">
    <property type="entry name" value="TK C-terminal domain-like"/>
    <property type="match status" value="1"/>
</dbReference>
<keyword evidence="5 10" id="KW-0808">Transferase</keyword>
<comment type="cofactor">
    <cofactor evidence="10">
        <name>thiamine diphosphate</name>
        <dbReference type="ChEBI" id="CHEBI:58937"/>
    </cofactor>
    <text evidence="10">Binds 1 thiamine pyrophosphate per subunit.</text>
</comment>
<dbReference type="InterPro" id="IPR055152">
    <property type="entry name" value="Transketolase-like_C_2"/>
</dbReference>
<comment type="catalytic activity">
    <reaction evidence="9 10">
        <text>D-sedoheptulose 7-phosphate + D-glyceraldehyde 3-phosphate = aldehydo-D-ribose 5-phosphate + D-xylulose 5-phosphate</text>
        <dbReference type="Rhea" id="RHEA:10508"/>
        <dbReference type="ChEBI" id="CHEBI:57483"/>
        <dbReference type="ChEBI" id="CHEBI:57737"/>
        <dbReference type="ChEBI" id="CHEBI:58273"/>
        <dbReference type="ChEBI" id="CHEBI:59776"/>
        <dbReference type="EC" id="2.2.1.1"/>
    </reaction>
</comment>
<dbReference type="InterPro" id="IPR005478">
    <property type="entry name" value="Transketolase_bac-like"/>
</dbReference>
<dbReference type="Pfam" id="PF00456">
    <property type="entry name" value="Transketolase_N"/>
    <property type="match status" value="1"/>
</dbReference>
<evidence type="ECO:0000256" key="7">
    <source>
        <dbReference type="ARBA" id="ARBA00022842"/>
    </source>
</evidence>
<keyword evidence="6 10" id="KW-0479">Metal-binding</keyword>
<dbReference type="PANTHER" id="PTHR43522:SF2">
    <property type="entry name" value="TRANSKETOLASE 1-RELATED"/>
    <property type="match status" value="1"/>
</dbReference>
<dbReference type="CDD" id="cd02012">
    <property type="entry name" value="TPP_TK"/>
    <property type="match status" value="1"/>
</dbReference>
<comment type="subunit">
    <text evidence="3 10">Homodimer.</text>
</comment>
<dbReference type="Gene3D" id="3.40.50.970">
    <property type="match status" value="2"/>
</dbReference>
<evidence type="ECO:0000256" key="1">
    <source>
        <dbReference type="ARBA" id="ARBA00001941"/>
    </source>
</evidence>
<comment type="cofactor">
    <cofactor evidence="1">
        <name>Co(2+)</name>
        <dbReference type="ChEBI" id="CHEBI:48828"/>
    </cofactor>
</comment>
<dbReference type="PROSITE" id="PS00801">
    <property type="entry name" value="TRANSKETOLASE_1"/>
    <property type="match status" value="1"/>
</dbReference>
<evidence type="ECO:0000256" key="2">
    <source>
        <dbReference type="ARBA" id="ARBA00007131"/>
    </source>
</evidence>
<name>A0ABP9YJ80_9FUNG</name>
<comment type="cofactor">
    <cofactor evidence="10">
        <name>Mg(2+)</name>
        <dbReference type="ChEBI" id="CHEBI:18420"/>
    </cofactor>
    <cofactor evidence="10">
        <name>Ca(2+)</name>
        <dbReference type="ChEBI" id="CHEBI:29108"/>
    </cofactor>
    <cofactor evidence="10">
        <name>Mn(2+)</name>
        <dbReference type="ChEBI" id="CHEBI:29035"/>
    </cofactor>
    <cofactor evidence="10">
        <name>Co(2+)</name>
        <dbReference type="ChEBI" id="CHEBI:48828"/>
    </cofactor>
    <text evidence="10">Binds 1 Mg(2+) ion per subunit. Can also utilize other divalent metal cations, such as Ca(2+), Mn(2+) and Co(2+).</text>
</comment>
<dbReference type="SUPFAM" id="SSF52518">
    <property type="entry name" value="Thiamin diphosphate-binding fold (THDP-binding)"/>
    <property type="match status" value="2"/>
</dbReference>
<dbReference type="InterPro" id="IPR005475">
    <property type="entry name" value="Transketolase-like_Pyr-bd"/>
</dbReference>
<evidence type="ECO:0000256" key="9">
    <source>
        <dbReference type="ARBA" id="ARBA00049473"/>
    </source>
</evidence>
<dbReference type="Pfam" id="PF22613">
    <property type="entry name" value="Transketolase_C_1"/>
    <property type="match status" value="1"/>
</dbReference>
<dbReference type="InterPro" id="IPR049557">
    <property type="entry name" value="Transketolase_CS"/>
</dbReference>
<evidence type="ECO:0000256" key="4">
    <source>
        <dbReference type="ARBA" id="ARBA00013152"/>
    </source>
</evidence>
<sequence>MASNLEQKAIDTIRVVAADTVRAANSGHPGAPMGCAPIAHVLFTKFLNANPKNPSFINRDRFLLSNGHACALQYIIFHLLGYNVSLDDLKQFRQLGSKTPGHPERLDTDGVEVTTGPLGQGVGNAVGMAIAEAQLAATYNRPGFEIFNNYTYFLLGDGCLQEGVASEAASLAGHLKLGKLIAFYDDNSITIDGDTAVSFTEDVVKRFESYDWHTIVVGNGDSDFSSIEKAITEAKNVTDKPTLIKVKTTIGFGSLLQGKEKVHGSPLSNDDIKQVKKKFGFNPDKTFDIPSDVYDLYHARAKEGAEYEAKWNELFKQYKAKYAKEAAEIERRFAEKLPEGWEKDLPRFTPSDAAVATRKLSEGVLTSIEAKLPELIGGSADLTGSNLTRWTDAVDFQHPSTGLGDYTGRYIRYGIREHGMFAIMNGMAAYGGIIPYGGTFLNFLTYGWGAARLSAISHIRVLYVMTHDSIGLGEDGPTHQPIETLALTRATPNMLTFRPADGNETSGTYLAAISNLTRPSIIALSRQNLPQLKGTSIEAVLKGGYVLQSDEKPQVVFVSTGSEVCIAVEAAKALAEKNISSRVVSMPCTELFDDQSAEYKKEVFPLGVPVISIEALSTFGWDRYSHAHIGMNTFGQSGKAEDLYKFFKITSEHAVEKAEKVIAHFKKLGYVPEINAQL</sequence>
<evidence type="ECO:0000313" key="12">
    <source>
        <dbReference type="EMBL" id="GAA5806907.1"/>
    </source>
</evidence>
<evidence type="ECO:0000259" key="11">
    <source>
        <dbReference type="SMART" id="SM00861"/>
    </source>
</evidence>
<dbReference type="CDD" id="cd07033">
    <property type="entry name" value="TPP_PYR_DXS_TK_like"/>
    <property type="match status" value="1"/>
</dbReference>
<organism evidence="12 13">
    <name type="scientific">Mucor flavus</name>
    <dbReference type="NCBI Taxonomy" id="439312"/>
    <lineage>
        <taxon>Eukaryota</taxon>
        <taxon>Fungi</taxon>
        <taxon>Fungi incertae sedis</taxon>
        <taxon>Mucoromycota</taxon>
        <taxon>Mucoromycotina</taxon>
        <taxon>Mucoromycetes</taxon>
        <taxon>Mucorales</taxon>
        <taxon>Mucorineae</taxon>
        <taxon>Mucoraceae</taxon>
        <taxon>Mucor</taxon>
    </lineage>
</organism>
<keyword evidence="13" id="KW-1185">Reference proteome</keyword>